<feature type="domain" description="Thioredoxin" evidence="5">
    <location>
        <begin position="231"/>
        <end position="365"/>
    </location>
</feature>
<protein>
    <recommendedName>
        <fullName evidence="5">Thioredoxin domain-containing protein</fullName>
    </recommendedName>
</protein>
<dbReference type="Gene3D" id="3.40.30.10">
    <property type="entry name" value="Glutaredoxin"/>
    <property type="match status" value="1"/>
</dbReference>
<keyword evidence="4" id="KW-0676">Redox-active center</keyword>
<evidence type="ECO:0000256" key="1">
    <source>
        <dbReference type="ARBA" id="ARBA00004196"/>
    </source>
</evidence>
<dbReference type="Proteomes" id="UP000220133">
    <property type="component" value="Chromosome"/>
</dbReference>
<dbReference type="InterPro" id="IPR013766">
    <property type="entry name" value="Thioredoxin_domain"/>
</dbReference>
<accession>A0A291QNY9</accession>
<dbReference type="PROSITE" id="PS51352">
    <property type="entry name" value="THIOREDOXIN_2"/>
    <property type="match status" value="1"/>
</dbReference>
<keyword evidence="7" id="KW-1185">Reference proteome</keyword>
<evidence type="ECO:0000313" key="6">
    <source>
        <dbReference type="EMBL" id="ATL45679.1"/>
    </source>
</evidence>
<dbReference type="CDD" id="cd02966">
    <property type="entry name" value="TlpA_like_family"/>
    <property type="match status" value="1"/>
</dbReference>
<keyword evidence="2" id="KW-0201">Cytochrome c-type biogenesis</keyword>
<evidence type="ECO:0000256" key="4">
    <source>
        <dbReference type="ARBA" id="ARBA00023284"/>
    </source>
</evidence>
<evidence type="ECO:0000313" key="7">
    <source>
        <dbReference type="Proteomes" id="UP000220133"/>
    </source>
</evidence>
<dbReference type="PANTHER" id="PTHR42852">
    <property type="entry name" value="THIOL:DISULFIDE INTERCHANGE PROTEIN DSBE"/>
    <property type="match status" value="1"/>
</dbReference>
<dbReference type="KEGG" id="cbae:COR50_00050"/>
<name>A0A291QNY9_9BACT</name>
<dbReference type="PROSITE" id="PS00194">
    <property type="entry name" value="THIOREDOXIN_1"/>
    <property type="match status" value="1"/>
</dbReference>
<sequence length="365" mass="41813">MGVLKYIPMLKIDLMKRILLIVILCLTGMLVNAQSLRFSSMIHPSGTKLYLYKEWPEHELIDTLIFQGKPVTMNLPDTLAVYAIQSRKPWMSSTIFPGSKPVAVAVMKDSSVKVNGGPLQREWDRIEDSLAPVQAEWNKWGNIYSESKDLEVKLEANNKSNYYAGIVQRSRLQFALHHADDLAGAYMADYYSFAWQPGDLKQLLPAFKNIDRYKPVYDKLSAKWTFFENTKLVGKMAPTFNLESIDGKKYDLQEILKGHKYVLVDFWASWCTPCRATNRKLAPHYKDLQRRGIALVSISVDEKDEAWRKAVASDKIPWLQLISREGMKSQCVVDYKVTSLPSTFLLDQSGKVIQQHVELEELLQL</sequence>
<keyword evidence="3" id="KW-1015">Disulfide bond</keyword>
<organism evidence="6 7">
    <name type="scientific">Chitinophaga caeni</name>
    <dbReference type="NCBI Taxonomy" id="2029983"/>
    <lineage>
        <taxon>Bacteria</taxon>
        <taxon>Pseudomonadati</taxon>
        <taxon>Bacteroidota</taxon>
        <taxon>Chitinophagia</taxon>
        <taxon>Chitinophagales</taxon>
        <taxon>Chitinophagaceae</taxon>
        <taxon>Chitinophaga</taxon>
    </lineage>
</organism>
<dbReference type="AlphaFoldDB" id="A0A291QNY9"/>
<dbReference type="Pfam" id="PF00578">
    <property type="entry name" value="AhpC-TSA"/>
    <property type="match status" value="1"/>
</dbReference>
<evidence type="ECO:0000256" key="2">
    <source>
        <dbReference type="ARBA" id="ARBA00022748"/>
    </source>
</evidence>
<dbReference type="SUPFAM" id="SSF52833">
    <property type="entry name" value="Thioredoxin-like"/>
    <property type="match status" value="1"/>
</dbReference>
<evidence type="ECO:0000256" key="3">
    <source>
        <dbReference type="ARBA" id="ARBA00023157"/>
    </source>
</evidence>
<comment type="subcellular location">
    <subcellularLocation>
        <location evidence="1">Cell envelope</location>
    </subcellularLocation>
</comment>
<dbReference type="PANTHER" id="PTHR42852:SF6">
    <property type="entry name" value="THIOL:DISULFIDE INTERCHANGE PROTEIN DSBE"/>
    <property type="match status" value="1"/>
</dbReference>
<dbReference type="InterPro" id="IPR036249">
    <property type="entry name" value="Thioredoxin-like_sf"/>
</dbReference>
<gene>
    <name evidence="6" type="ORF">COR50_00050</name>
</gene>
<reference evidence="6 7" key="1">
    <citation type="submission" date="2017-10" db="EMBL/GenBank/DDBJ databases">
        <title>Paenichitinophaga pekingensis gen. nov., sp. nov., isolated from activated sludge.</title>
        <authorList>
            <person name="Jin D."/>
            <person name="Kong X."/>
            <person name="Deng Y."/>
            <person name="Bai Z."/>
        </authorList>
    </citation>
    <scope>NUCLEOTIDE SEQUENCE [LARGE SCALE GENOMIC DNA]</scope>
    <source>
        <strain evidence="6 7">13</strain>
    </source>
</reference>
<dbReference type="GO" id="GO:0017004">
    <property type="term" value="P:cytochrome complex assembly"/>
    <property type="evidence" value="ECO:0007669"/>
    <property type="project" value="UniProtKB-KW"/>
</dbReference>
<evidence type="ECO:0000259" key="5">
    <source>
        <dbReference type="PROSITE" id="PS51352"/>
    </source>
</evidence>
<dbReference type="InterPro" id="IPR000866">
    <property type="entry name" value="AhpC/TSA"/>
</dbReference>
<dbReference type="EMBL" id="CP023777">
    <property type="protein sequence ID" value="ATL45679.1"/>
    <property type="molecule type" value="Genomic_DNA"/>
</dbReference>
<dbReference type="GO" id="GO:0030313">
    <property type="term" value="C:cell envelope"/>
    <property type="evidence" value="ECO:0007669"/>
    <property type="project" value="UniProtKB-SubCell"/>
</dbReference>
<dbReference type="InterPro" id="IPR017937">
    <property type="entry name" value="Thioredoxin_CS"/>
</dbReference>
<proteinExistence type="predicted"/>
<dbReference type="InterPro" id="IPR050553">
    <property type="entry name" value="Thioredoxin_ResA/DsbE_sf"/>
</dbReference>